<dbReference type="InterPro" id="IPR024706">
    <property type="entry name" value="Peroxiredoxin_AhpC-typ"/>
</dbReference>
<dbReference type="Proteomes" id="UP001168528">
    <property type="component" value="Unassembled WGS sequence"/>
</dbReference>
<dbReference type="InterPro" id="IPR036249">
    <property type="entry name" value="Thioredoxin-like_sf"/>
</dbReference>
<reference evidence="6" key="1">
    <citation type="submission" date="2023-07" db="EMBL/GenBank/DDBJ databases">
        <title>The genome sequence of Rhodocytophaga aerolata KACC 12507.</title>
        <authorList>
            <person name="Zhang X."/>
        </authorList>
    </citation>
    <scope>NUCLEOTIDE SEQUENCE</scope>
    <source>
        <strain evidence="6">KACC 12507</strain>
    </source>
</reference>
<gene>
    <name evidence="6" type="ORF">Q0590_04075</name>
</gene>
<dbReference type="PROSITE" id="PS51352">
    <property type="entry name" value="THIOREDOXIN_2"/>
    <property type="match status" value="1"/>
</dbReference>
<accession>A0ABT8QZY5</accession>
<evidence type="ECO:0000313" key="6">
    <source>
        <dbReference type="EMBL" id="MDO1445412.1"/>
    </source>
</evidence>
<evidence type="ECO:0000256" key="2">
    <source>
        <dbReference type="ARBA" id="ARBA00023002"/>
    </source>
</evidence>
<feature type="domain" description="Thioredoxin" evidence="5">
    <location>
        <begin position="18"/>
        <end position="173"/>
    </location>
</feature>
<dbReference type="InterPro" id="IPR019479">
    <property type="entry name" value="Peroxiredoxin_C"/>
</dbReference>
<dbReference type="EMBL" id="JAUKPO010000001">
    <property type="protein sequence ID" value="MDO1445412.1"/>
    <property type="molecule type" value="Genomic_DNA"/>
</dbReference>
<evidence type="ECO:0000256" key="3">
    <source>
        <dbReference type="ARBA" id="ARBA00032824"/>
    </source>
</evidence>
<dbReference type="Pfam" id="PF10417">
    <property type="entry name" value="1-cysPrx_C"/>
    <property type="match status" value="1"/>
</dbReference>
<dbReference type="PANTHER" id="PTHR10681">
    <property type="entry name" value="THIOREDOXIN PEROXIDASE"/>
    <property type="match status" value="1"/>
</dbReference>
<evidence type="ECO:0000313" key="7">
    <source>
        <dbReference type="Proteomes" id="UP001168528"/>
    </source>
</evidence>
<name>A0ABT8QZY5_9BACT</name>
<dbReference type="InterPro" id="IPR013766">
    <property type="entry name" value="Thioredoxin_domain"/>
</dbReference>
<keyword evidence="6" id="KW-0575">Peroxidase</keyword>
<comment type="function">
    <text evidence="4">Thiol-specific peroxidase that catalyzes the reduction of hydrogen peroxide and organic hydroperoxides to water and alcohols, respectively. Plays a role in cell protection against oxidative stress by detoxifying peroxides.</text>
</comment>
<keyword evidence="2 6" id="KW-0560">Oxidoreductase</keyword>
<dbReference type="PIRSF" id="PIRSF000239">
    <property type="entry name" value="AHPC"/>
    <property type="match status" value="1"/>
</dbReference>
<evidence type="ECO:0000256" key="1">
    <source>
        <dbReference type="ARBA" id="ARBA00009796"/>
    </source>
</evidence>
<keyword evidence="7" id="KW-1185">Reference proteome</keyword>
<dbReference type="RefSeq" id="WP_302036201.1">
    <property type="nucleotide sequence ID" value="NZ_JAUKPO010000001.1"/>
</dbReference>
<evidence type="ECO:0000256" key="4">
    <source>
        <dbReference type="ARBA" id="ARBA00037420"/>
    </source>
</evidence>
<proteinExistence type="inferred from homology"/>
<comment type="similarity">
    <text evidence="1">Belongs to the peroxiredoxin family. AhpC/Prx1 subfamily.</text>
</comment>
<sequence>MKSIQPTPSVVENLYSFPRIGELAPDFKADSTRGLISLSDFAGKWVVLFSHPEDFTPICTSEILAFAALHPKLAENNCVLMGLSTDSSRSHIIWIQTIEEFTGEKIGFPIIADEDKKIASRYGMIMPEEYGQEVNRSVFIIDPARKIRAFSCYPVPTGRNTEEILRLVQALQISDLRNIATPANWQPGGLVVNYSSPYSK</sequence>
<dbReference type="GO" id="GO:0140824">
    <property type="term" value="F:thioredoxin-dependent peroxiredoxin activity"/>
    <property type="evidence" value="ECO:0007669"/>
    <property type="project" value="UniProtKB-EC"/>
</dbReference>
<dbReference type="SUPFAM" id="SSF52833">
    <property type="entry name" value="Thioredoxin-like"/>
    <property type="match status" value="1"/>
</dbReference>
<protein>
    <recommendedName>
        <fullName evidence="3">Thioredoxin peroxidase</fullName>
    </recommendedName>
</protein>
<dbReference type="InterPro" id="IPR050217">
    <property type="entry name" value="Peroxiredoxin"/>
</dbReference>
<dbReference type="InterPro" id="IPR000866">
    <property type="entry name" value="AhpC/TSA"/>
</dbReference>
<comment type="caution">
    <text evidence="6">The sequence shown here is derived from an EMBL/GenBank/DDBJ whole genome shotgun (WGS) entry which is preliminary data.</text>
</comment>
<evidence type="ECO:0000259" key="5">
    <source>
        <dbReference type="PROSITE" id="PS51352"/>
    </source>
</evidence>
<dbReference type="NCBIfam" id="NF009668">
    <property type="entry name" value="PRK13189.1"/>
    <property type="match status" value="1"/>
</dbReference>
<organism evidence="6 7">
    <name type="scientific">Rhodocytophaga aerolata</name>
    <dbReference type="NCBI Taxonomy" id="455078"/>
    <lineage>
        <taxon>Bacteria</taxon>
        <taxon>Pseudomonadati</taxon>
        <taxon>Bacteroidota</taxon>
        <taxon>Cytophagia</taxon>
        <taxon>Cytophagales</taxon>
        <taxon>Rhodocytophagaceae</taxon>
        <taxon>Rhodocytophaga</taxon>
    </lineage>
</organism>
<dbReference type="PANTHER" id="PTHR10681:SF128">
    <property type="entry name" value="THIOREDOXIN-DEPENDENT PEROXIDE REDUCTASE, MITOCHONDRIAL"/>
    <property type="match status" value="1"/>
</dbReference>
<dbReference type="Gene3D" id="3.40.30.10">
    <property type="entry name" value="Glutaredoxin"/>
    <property type="match status" value="1"/>
</dbReference>
<dbReference type="Pfam" id="PF00578">
    <property type="entry name" value="AhpC-TSA"/>
    <property type="match status" value="1"/>
</dbReference>